<dbReference type="InterPro" id="IPR041611">
    <property type="entry name" value="SKICH"/>
</dbReference>
<evidence type="ECO:0000313" key="2">
    <source>
        <dbReference type="EMBL" id="VEL23024.1"/>
    </source>
</evidence>
<comment type="caution">
    <text evidence="2">The sequence shown here is derived from an EMBL/GenBank/DDBJ whole genome shotgun (WGS) entry which is preliminary data.</text>
</comment>
<gene>
    <name evidence="2" type="ORF">PXEA_LOCUS16464</name>
</gene>
<dbReference type="AlphaFoldDB" id="A0A448WY45"/>
<sequence length="178" mass="18971">MKGESAISSADTHDLASISHNPLPPPTLSTHTWDWIAVYPIDFEDLSTGYTTYVYAPTSPEPENSMSQLVSSLATGAMTASLASCHLENDLPIHVVGTVPCIGESDVASDDVISFLSDSPAVVVNAGLPLGPTFRGRIEASHLEELAGKTIQLAYMSRLKNCPQGYSKPVKVSPIYHS</sequence>
<name>A0A448WY45_9PLAT</name>
<accession>A0A448WY45</accession>
<proteinExistence type="predicted"/>
<reference evidence="2" key="1">
    <citation type="submission" date="2018-11" db="EMBL/GenBank/DDBJ databases">
        <authorList>
            <consortium name="Pathogen Informatics"/>
        </authorList>
    </citation>
    <scope>NUCLEOTIDE SEQUENCE</scope>
</reference>
<keyword evidence="3" id="KW-1185">Reference proteome</keyword>
<organism evidence="2 3">
    <name type="scientific">Protopolystoma xenopodis</name>
    <dbReference type="NCBI Taxonomy" id="117903"/>
    <lineage>
        <taxon>Eukaryota</taxon>
        <taxon>Metazoa</taxon>
        <taxon>Spiralia</taxon>
        <taxon>Lophotrochozoa</taxon>
        <taxon>Platyhelminthes</taxon>
        <taxon>Monogenea</taxon>
        <taxon>Polyopisthocotylea</taxon>
        <taxon>Polystomatidea</taxon>
        <taxon>Polystomatidae</taxon>
        <taxon>Protopolystoma</taxon>
    </lineage>
</organism>
<protein>
    <recommendedName>
        <fullName evidence="1">SKICH domain-containing protein</fullName>
    </recommendedName>
</protein>
<evidence type="ECO:0000259" key="1">
    <source>
        <dbReference type="Pfam" id="PF17751"/>
    </source>
</evidence>
<dbReference type="EMBL" id="CAAALY010059598">
    <property type="protein sequence ID" value="VEL23024.1"/>
    <property type="molecule type" value="Genomic_DNA"/>
</dbReference>
<feature type="domain" description="SKICH" evidence="1">
    <location>
        <begin position="27"/>
        <end position="70"/>
    </location>
</feature>
<evidence type="ECO:0000313" key="3">
    <source>
        <dbReference type="Proteomes" id="UP000784294"/>
    </source>
</evidence>
<dbReference type="Proteomes" id="UP000784294">
    <property type="component" value="Unassembled WGS sequence"/>
</dbReference>
<dbReference type="Pfam" id="PF17751">
    <property type="entry name" value="SKICH"/>
    <property type="match status" value="1"/>
</dbReference>